<proteinExistence type="inferred from homology"/>
<dbReference type="STRING" id="9365.ENSEEUP00000012552"/>
<evidence type="ECO:0000256" key="8">
    <source>
        <dbReference type="ARBA" id="ARBA00035344"/>
    </source>
</evidence>
<dbReference type="InParanoid" id="A0A1S3AS61"/>
<evidence type="ECO:0000313" key="12">
    <source>
        <dbReference type="RefSeq" id="XP_007539591.1"/>
    </source>
</evidence>
<dbReference type="GO" id="GO:0005763">
    <property type="term" value="C:mitochondrial small ribosomal subunit"/>
    <property type="evidence" value="ECO:0007669"/>
    <property type="project" value="InterPro"/>
</dbReference>
<feature type="region of interest" description="Disordered" evidence="10">
    <location>
        <begin position="1"/>
        <end position="43"/>
    </location>
</feature>
<keyword evidence="4" id="KW-0689">Ribosomal protein</keyword>
<gene>
    <name evidence="12" type="primary">MRPS26</name>
</gene>
<sequence>MLRALSRLGTRPTCGPPAPTLLPARGRKTRHDPVAKSKVGRVATPPPVDPAEFYVVTERYRQYRQIVGALRLQFVNEVRSKVRESRVGVLAERKAQEDANEHRELMAWNRAENQRLHQLRIARLQQEAREQEQRQAEEQARRAREAEAWVQLKEQEVLQLQEDSKNFITRENLEAKVEEALDSPKSYNWAITKEGLVVKPQHKGS</sequence>
<accession>A0A1S3AS61</accession>
<keyword evidence="5" id="KW-0496">Mitochondrion</keyword>
<comment type="subcellular location">
    <subcellularLocation>
        <location evidence="1">Mitochondrion</location>
    </subcellularLocation>
</comment>
<reference evidence="12" key="2">
    <citation type="submission" date="2025-08" db="UniProtKB">
        <authorList>
            <consortium name="RefSeq"/>
        </authorList>
    </citation>
    <scope>IDENTIFICATION</scope>
</reference>
<dbReference type="eggNOG" id="KOG4691">
    <property type="taxonomic scope" value="Eukaryota"/>
</dbReference>
<evidence type="ECO:0000256" key="9">
    <source>
        <dbReference type="SAM" id="Coils"/>
    </source>
</evidence>
<evidence type="ECO:0000256" key="4">
    <source>
        <dbReference type="ARBA" id="ARBA00022980"/>
    </source>
</evidence>
<dbReference type="AlphaFoldDB" id="A0A1S3AS61"/>
<keyword evidence="9" id="KW-0175">Coiled coil</keyword>
<dbReference type="OrthoDB" id="5988811at2759"/>
<name>A0A1S3AS61_ERIEU</name>
<evidence type="ECO:0000256" key="6">
    <source>
        <dbReference type="ARBA" id="ARBA00023274"/>
    </source>
</evidence>
<evidence type="ECO:0000256" key="1">
    <source>
        <dbReference type="ARBA" id="ARBA00004173"/>
    </source>
</evidence>
<dbReference type="Pfam" id="PF14943">
    <property type="entry name" value="MRP-S26"/>
    <property type="match status" value="1"/>
</dbReference>
<evidence type="ECO:0000256" key="5">
    <source>
        <dbReference type="ARBA" id="ARBA00023128"/>
    </source>
</evidence>
<comment type="similarity">
    <text evidence="2">Belongs to the mitochondrion-specific ribosomal protein mS26 family.</text>
</comment>
<dbReference type="GeneID" id="103128642"/>
<feature type="coiled-coil region" evidence="9">
    <location>
        <begin position="114"/>
        <end position="146"/>
    </location>
</feature>
<dbReference type="InterPro" id="IPR026140">
    <property type="entry name" value="Ribosomal_mS26"/>
</dbReference>
<dbReference type="CTD" id="64949"/>
<keyword evidence="11" id="KW-1185">Reference proteome</keyword>
<evidence type="ECO:0000256" key="10">
    <source>
        <dbReference type="SAM" id="MobiDB-lite"/>
    </source>
</evidence>
<evidence type="ECO:0000313" key="11">
    <source>
        <dbReference type="Proteomes" id="UP001652624"/>
    </source>
</evidence>
<keyword evidence="6" id="KW-0687">Ribonucleoprotein</keyword>
<dbReference type="PANTHER" id="PTHR21035:SF2">
    <property type="entry name" value="SMALL RIBOSOMAL SUBUNIT PROTEIN MS26"/>
    <property type="match status" value="1"/>
</dbReference>
<dbReference type="PANTHER" id="PTHR21035">
    <property type="entry name" value="28S RIBOSOMAL PROTEIN S26, MITOCHONDRIAL"/>
    <property type="match status" value="1"/>
</dbReference>
<dbReference type="RefSeq" id="XP_007539591.1">
    <property type="nucleotide sequence ID" value="XM_007539529.3"/>
</dbReference>
<organism evidence="11 12">
    <name type="scientific">Erinaceus europaeus</name>
    <name type="common">Western European hedgehog</name>
    <dbReference type="NCBI Taxonomy" id="9365"/>
    <lineage>
        <taxon>Eukaryota</taxon>
        <taxon>Metazoa</taxon>
        <taxon>Chordata</taxon>
        <taxon>Craniata</taxon>
        <taxon>Vertebrata</taxon>
        <taxon>Euteleostomi</taxon>
        <taxon>Mammalia</taxon>
        <taxon>Eutheria</taxon>
        <taxon>Laurasiatheria</taxon>
        <taxon>Eulipotyphla</taxon>
        <taxon>Erinaceidae</taxon>
        <taxon>Erinaceinae</taxon>
        <taxon>Erinaceus</taxon>
    </lineage>
</organism>
<reference evidence="11" key="1">
    <citation type="submission" date="2025-05" db="UniProtKB">
        <authorList>
            <consortium name="RefSeq"/>
        </authorList>
    </citation>
    <scope>NUCLEOTIDE SEQUENCE [LARGE SCALE GENOMIC DNA]</scope>
</reference>
<protein>
    <recommendedName>
        <fullName evidence="7">Small ribosomal subunit protein mS26</fullName>
    </recommendedName>
    <alternativeName>
        <fullName evidence="8">28S ribosomal protein S26, mitochondrial</fullName>
    </alternativeName>
</protein>
<keyword evidence="3" id="KW-0809">Transit peptide</keyword>
<dbReference type="FunCoup" id="A0A1S3AS61">
    <property type="interactions" value="1205"/>
</dbReference>
<dbReference type="Proteomes" id="UP001652624">
    <property type="component" value="Chromosome 1"/>
</dbReference>
<evidence type="ECO:0000256" key="7">
    <source>
        <dbReference type="ARBA" id="ARBA00035138"/>
    </source>
</evidence>
<evidence type="ECO:0000256" key="2">
    <source>
        <dbReference type="ARBA" id="ARBA00009672"/>
    </source>
</evidence>
<evidence type="ECO:0000256" key="3">
    <source>
        <dbReference type="ARBA" id="ARBA00022946"/>
    </source>
</evidence>